<feature type="transmembrane region" description="Helical" evidence="2">
    <location>
        <begin position="45"/>
        <end position="62"/>
    </location>
</feature>
<dbReference type="Proteomes" id="UP000306808">
    <property type="component" value="Unassembled WGS sequence"/>
</dbReference>
<feature type="transmembrane region" description="Helical" evidence="2">
    <location>
        <begin position="17"/>
        <end position="39"/>
    </location>
</feature>
<gene>
    <name evidence="4" type="ORF">FAZ15_17265</name>
</gene>
<dbReference type="InterPro" id="IPR010559">
    <property type="entry name" value="Sig_transdc_His_kin_internal"/>
</dbReference>
<evidence type="ECO:0000313" key="4">
    <source>
        <dbReference type="EMBL" id="TJZ53774.1"/>
    </source>
</evidence>
<sequence>MDSVPIKNLASLRKLKVALAVGCFLLLWLYLYQIVPHAFQGAKEFFTLLAFHVGIFVSSRWFMAPQLQQRKARLTWWFIVYALQLMVFTITIIAFSFWQGALKFTGLKSFYISNFYEITFTFLIPSGLGLTHFFLRSAFNGRKQRAASKKRAEQLEAERAREREAFQEQEVQLLEEHAREHEASMELEQQLRDALFKWNQQRLMPHLVFNTLTTIEELNRIQHPEAGKAIEILGTISRFYMALENQLFVSFVDELEQVDRLLQIYIIRKSKAIYIEQHIDRSTLARRIPALLIFNLLENTCQYGIITQKAKPASLTVKPWNDHGVHIVVFNHMAERPLPEVKQGHGQLEHMEKTLKLLHPENQIHIIIDHNTFTVELFLHGEDA</sequence>
<dbReference type="PANTHER" id="PTHR34220:SF7">
    <property type="entry name" value="SENSOR HISTIDINE KINASE YPDA"/>
    <property type="match status" value="1"/>
</dbReference>
<evidence type="ECO:0000256" key="1">
    <source>
        <dbReference type="SAM" id="Coils"/>
    </source>
</evidence>
<evidence type="ECO:0000256" key="2">
    <source>
        <dbReference type="SAM" id="Phobius"/>
    </source>
</evidence>
<dbReference type="Pfam" id="PF06580">
    <property type="entry name" value="His_kinase"/>
    <property type="match status" value="1"/>
</dbReference>
<proteinExistence type="predicted"/>
<comment type="caution">
    <text evidence="4">The sequence shown here is derived from an EMBL/GenBank/DDBJ whole genome shotgun (WGS) entry which is preliminary data.</text>
</comment>
<organism evidence="4 5">
    <name type="scientific">Sphingobacterium olei</name>
    <dbReference type="NCBI Taxonomy" id="2571155"/>
    <lineage>
        <taxon>Bacteria</taxon>
        <taxon>Pseudomonadati</taxon>
        <taxon>Bacteroidota</taxon>
        <taxon>Sphingobacteriia</taxon>
        <taxon>Sphingobacteriales</taxon>
        <taxon>Sphingobacteriaceae</taxon>
        <taxon>Sphingobacterium</taxon>
    </lineage>
</organism>
<keyword evidence="1" id="KW-0175">Coiled coil</keyword>
<feature type="transmembrane region" description="Helical" evidence="2">
    <location>
        <begin position="118"/>
        <end position="135"/>
    </location>
</feature>
<feature type="coiled-coil region" evidence="1">
    <location>
        <begin position="143"/>
        <end position="177"/>
    </location>
</feature>
<keyword evidence="2" id="KW-0812">Transmembrane</keyword>
<feature type="domain" description="Signal transduction histidine kinase internal region" evidence="3">
    <location>
        <begin position="197"/>
        <end position="270"/>
    </location>
</feature>
<accession>A0A4U0NU39</accession>
<dbReference type="OrthoDB" id="697329at2"/>
<protein>
    <recommendedName>
        <fullName evidence="3">Signal transduction histidine kinase internal region domain-containing protein</fullName>
    </recommendedName>
</protein>
<dbReference type="PANTHER" id="PTHR34220">
    <property type="entry name" value="SENSOR HISTIDINE KINASE YPDA"/>
    <property type="match status" value="1"/>
</dbReference>
<dbReference type="AlphaFoldDB" id="A0A4U0NU39"/>
<keyword evidence="5" id="KW-1185">Reference proteome</keyword>
<dbReference type="EMBL" id="SUME01000007">
    <property type="protein sequence ID" value="TJZ53774.1"/>
    <property type="molecule type" value="Genomic_DNA"/>
</dbReference>
<keyword evidence="2" id="KW-0472">Membrane</keyword>
<dbReference type="RefSeq" id="WP_136902564.1">
    <property type="nucleotide sequence ID" value="NZ_SUME01000007.1"/>
</dbReference>
<dbReference type="GO" id="GO:0016020">
    <property type="term" value="C:membrane"/>
    <property type="evidence" value="ECO:0007669"/>
    <property type="project" value="InterPro"/>
</dbReference>
<name>A0A4U0NU39_9SPHI</name>
<dbReference type="InterPro" id="IPR050640">
    <property type="entry name" value="Bact_2-comp_sensor_kinase"/>
</dbReference>
<dbReference type="GO" id="GO:0000155">
    <property type="term" value="F:phosphorelay sensor kinase activity"/>
    <property type="evidence" value="ECO:0007669"/>
    <property type="project" value="InterPro"/>
</dbReference>
<keyword evidence="2" id="KW-1133">Transmembrane helix</keyword>
<reference evidence="4 5" key="1">
    <citation type="submission" date="2019-04" db="EMBL/GenBank/DDBJ databases">
        <title>Sphingobacterium olei sp. nov., isolated from oil-contaminated soil.</title>
        <authorList>
            <person name="Liu B."/>
        </authorList>
    </citation>
    <scope>NUCLEOTIDE SEQUENCE [LARGE SCALE GENOMIC DNA]</scope>
    <source>
        <strain evidence="4 5">HAL-9</strain>
    </source>
</reference>
<evidence type="ECO:0000259" key="3">
    <source>
        <dbReference type="Pfam" id="PF06580"/>
    </source>
</evidence>
<evidence type="ECO:0000313" key="5">
    <source>
        <dbReference type="Proteomes" id="UP000306808"/>
    </source>
</evidence>
<feature type="transmembrane region" description="Helical" evidence="2">
    <location>
        <begin position="74"/>
        <end position="98"/>
    </location>
</feature>